<evidence type="ECO:0000256" key="2">
    <source>
        <dbReference type="SAM" id="SignalP"/>
    </source>
</evidence>
<protein>
    <submittedName>
        <fullName evidence="3">Rifin</fullName>
    </submittedName>
</protein>
<feature type="transmembrane region" description="Helical" evidence="1">
    <location>
        <begin position="336"/>
        <end position="358"/>
    </location>
</feature>
<dbReference type="InterPro" id="IPR006373">
    <property type="entry name" value="VSA_Rifin"/>
</dbReference>
<keyword evidence="1" id="KW-0812">Transmembrane</keyword>
<reference evidence="3" key="1">
    <citation type="submission" date="2014-01" db="EMBL/GenBank/DDBJ databases">
        <authorList>
            <person name="Aslett M."/>
        </authorList>
    </citation>
    <scope>NUCLEOTIDE SEQUENCE</scope>
    <source>
        <strain evidence="3">CDC</strain>
    </source>
</reference>
<dbReference type="EMBL" id="HG810523">
    <property type="protein sequence ID" value="CDO61828.1"/>
    <property type="molecule type" value="Genomic_DNA"/>
</dbReference>
<evidence type="ECO:0000313" key="3">
    <source>
        <dbReference type="EMBL" id="CDO61828.1"/>
    </source>
</evidence>
<keyword evidence="2" id="KW-0732">Signal</keyword>
<accession>A0A060RQV6</accession>
<proteinExistence type="predicted"/>
<keyword evidence="4" id="KW-1185">Reference proteome</keyword>
<feature type="signal peptide" evidence="2">
    <location>
        <begin position="1"/>
        <end position="22"/>
    </location>
</feature>
<evidence type="ECO:0000313" key="4">
    <source>
        <dbReference type="Proteomes" id="UP000027581"/>
    </source>
</evidence>
<dbReference type="PhylomeDB" id="A0A060RQV6"/>
<keyword evidence="1" id="KW-0472">Membrane</keyword>
<dbReference type="VEuPathDB" id="PlasmoDB:PRCDC_0046200"/>
<dbReference type="VEuPathDB" id="PlasmoDB:PRG01_0900500"/>
<sequence>MNVHYINILFFALPLNILLLSSQVYNQRNHNSTTHHTTKIPTTRLLCECELYMPNYDNDPQMKEVLENFNKQTQQRFHEYDDLMVKKRQKCKDRCDKESQKIILKDKLEKELMDKFATLHTDIQSDAIPTCICEKSMADKVEKGCLRCGSILGGAMPELGSIGGSLLYALNQWKPTALNAAIAAAEEFGAAAGIKAGDIQGMKTVILGLKYFKVHDTFPDIFKSILETSHYTNVKGFASAIVKEHKLNCALGATNRVKESMCLRVDINFGLKEAVTGNQIGGPPASEIPKIIDDIVGGAKGAAEAKAAKVAAAKKAAFETAQEKAIETTFMGNQTAIIASIVAIVVIVLIMVIIYLILRYRRKKKMKKKLQYIKLLEE</sequence>
<keyword evidence="1" id="KW-1133">Transmembrane helix</keyword>
<name>A0A060RQV6_PLARE</name>
<dbReference type="Proteomes" id="UP000027581">
    <property type="component" value="Unassembled WGS sequence"/>
</dbReference>
<evidence type="ECO:0000256" key="1">
    <source>
        <dbReference type="SAM" id="Phobius"/>
    </source>
</evidence>
<dbReference type="NCBIfam" id="TIGR01477">
    <property type="entry name" value="RIFIN"/>
    <property type="match status" value="1"/>
</dbReference>
<organism evidence="3 4">
    <name type="scientific">Plasmodium reichenowi</name>
    <dbReference type="NCBI Taxonomy" id="5854"/>
    <lineage>
        <taxon>Eukaryota</taxon>
        <taxon>Sar</taxon>
        <taxon>Alveolata</taxon>
        <taxon>Apicomplexa</taxon>
        <taxon>Aconoidasida</taxon>
        <taxon>Haemosporida</taxon>
        <taxon>Plasmodiidae</taxon>
        <taxon>Plasmodium</taxon>
        <taxon>Plasmodium (Laverania)</taxon>
    </lineage>
</organism>
<feature type="chain" id="PRO_5001586770" evidence="2">
    <location>
        <begin position="23"/>
        <end position="378"/>
    </location>
</feature>
<gene>
    <name evidence="3" type="primary">RIF</name>
    <name evidence="3" type="ORF">PRCDC_0046200</name>
</gene>
<dbReference type="AlphaFoldDB" id="A0A060RQV6"/>
<dbReference type="Pfam" id="PF02009">
    <property type="entry name" value="RIFIN"/>
    <property type="match status" value="1"/>
</dbReference>
<reference evidence="3" key="2">
    <citation type="submission" date="2014-05" db="EMBL/GenBank/DDBJ databases">
        <title>The genome sequences of chimpanzee malaria parasites reveal the path to human adaptation.</title>
        <authorList>
            <person name="Otto T.D."/>
            <person name="Rayner J.C."/>
            <person name="Boehme U."/>
            <person name="Pain A."/>
            <person name="Spottiswoode N."/>
            <person name="Sanders M."/>
            <person name="Quail M."/>
            <person name="Ollomo B."/>
            <person name="Renaud F."/>
            <person name="Thomas A.W."/>
            <person name="Prugnolle F."/>
            <person name="Conway D.J."/>
            <person name="Newbold C."/>
            <person name="Berriman M."/>
        </authorList>
    </citation>
    <scope>NUCLEOTIDE SEQUENCE [LARGE SCALE GENOMIC DNA]</scope>
    <source>
        <strain evidence="3">CDC</strain>
    </source>
</reference>